<dbReference type="Pfam" id="PF00005">
    <property type="entry name" value="ABC_tran"/>
    <property type="match status" value="1"/>
</dbReference>
<gene>
    <name evidence="5" type="ORF">HMPREF0063_10394</name>
</gene>
<dbReference type="Pfam" id="PF12399">
    <property type="entry name" value="BCA_ABC_TP_C"/>
    <property type="match status" value="1"/>
</dbReference>
<dbReference type="SMART" id="SM00382">
    <property type="entry name" value="AAA"/>
    <property type="match status" value="1"/>
</dbReference>
<dbReference type="PANTHER" id="PTHR45772:SF1">
    <property type="entry name" value="ABC TRANSPORTER ATP-BINDING PROTEIN"/>
    <property type="match status" value="1"/>
</dbReference>
<dbReference type="HOGENOM" id="CLU_000604_1_2_11"/>
<evidence type="ECO:0000256" key="2">
    <source>
        <dbReference type="ARBA" id="ARBA00022741"/>
    </source>
</evidence>
<dbReference type="PROSITE" id="PS50893">
    <property type="entry name" value="ABC_TRANSPORTER_2"/>
    <property type="match status" value="1"/>
</dbReference>
<sequence length="283" mass="30818">MAVVSSDVVENMSAGVHTGSGPVVSVEDVELRFSGVTALSGVSFDVHDDELFAIIGPNGAGKTSIFNVLSGVYRPQVGSVTFRGESILGRKPHKIAGLGMARTFQNIELFENLNVVDNLMLGRHHHVGYGWPSAVAWLGRARAAEVRNRRRCEEIIDFLEIEAYRQLPVGLLPYGVQKRIELGRALAMEPALLLLDEPVAGMNGEETEDMARFILDIKAELHIPMILVEHDMGLVMDLADRVLAMDFGRPLVTGTPAEVQAHPEVIRAYLGTADDTPDEEPSA</sequence>
<dbReference type="STRING" id="585531.HMPREF0063_10394"/>
<dbReference type="InterPro" id="IPR003593">
    <property type="entry name" value="AAA+_ATPase"/>
</dbReference>
<dbReference type="InterPro" id="IPR051120">
    <property type="entry name" value="ABC_AA/LPS_Transport"/>
</dbReference>
<protein>
    <submittedName>
        <fullName evidence="5">ABC transporter, ATP-binding protein</fullName>
    </submittedName>
</protein>
<dbReference type="GO" id="GO:0016887">
    <property type="term" value="F:ATP hydrolysis activity"/>
    <property type="evidence" value="ECO:0007669"/>
    <property type="project" value="InterPro"/>
</dbReference>
<evidence type="ECO:0000256" key="1">
    <source>
        <dbReference type="ARBA" id="ARBA00022448"/>
    </source>
</evidence>
<dbReference type="Proteomes" id="UP000003111">
    <property type="component" value="Unassembled WGS sequence"/>
</dbReference>
<dbReference type="GO" id="GO:0005886">
    <property type="term" value="C:plasma membrane"/>
    <property type="evidence" value="ECO:0007669"/>
    <property type="project" value="TreeGrafter"/>
</dbReference>
<feature type="domain" description="ABC transporter" evidence="4">
    <location>
        <begin position="24"/>
        <end position="272"/>
    </location>
</feature>
<evidence type="ECO:0000313" key="6">
    <source>
        <dbReference type="Proteomes" id="UP000003111"/>
    </source>
</evidence>
<dbReference type="GO" id="GO:0005524">
    <property type="term" value="F:ATP binding"/>
    <property type="evidence" value="ECO:0007669"/>
    <property type="project" value="UniProtKB-KW"/>
</dbReference>
<dbReference type="CDD" id="cd03219">
    <property type="entry name" value="ABC_Mj1267_LivG_branched"/>
    <property type="match status" value="1"/>
</dbReference>
<accession>E2S8N7</accession>
<evidence type="ECO:0000313" key="5">
    <source>
        <dbReference type="EMBL" id="EFQ84542.1"/>
    </source>
</evidence>
<comment type="caution">
    <text evidence="5">The sequence shown here is derived from an EMBL/GenBank/DDBJ whole genome shotgun (WGS) entry which is preliminary data.</text>
</comment>
<dbReference type="AlphaFoldDB" id="E2S8N7"/>
<dbReference type="Gene3D" id="3.40.50.300">
    <property type="entry name" value="P-loop containing nucleotide triphosphate hydrolases"/>
    <property type="match status" value="1"/>
</dbReference>
<evidence type="ECO:0000256" key="3">
    <source>
        <dbReference type="ARBA" id="ARBA00022840"/>
    </source>
</evidence>
<keyword evidence="3 5" id="KW-0067">ATP-binding</keyword>
<dbReference type="InterPro" id="IPR032823">
    <property type="entry name" value="BCA_ABC_TP_C"/>
</dbReference>
<keyword evidence="2" id="KW-0547">Nucleotide-binding</keyword>
<organism evidence="5 6">
    <name type="scientific">Aeromicrobium marinum DSM 15272</name>
    <dbReference type="NCBI Taxonomy" id="585531"/>
    <lineage>
        <taxon>Bacteria</taxon>
        <taxon>Bacillati</taxon>
        <taxon>Actinomycetota</taxon>
        <taxon>Actinomycetes</taxon>
        <taxon>Propionibacteriales</taxon>
        <taxon>Nocardioidaceae</taxon>
        <taxon>Aeromicrobium</taxon>
    </lineage>
</organism>
<proteinExistence type="predicted"/>
<reference evidence="5" key="1">
    <citation type="submission" date="2010-08" db="EMBL/GenBank/DDBJ databases">
        <authorList>
            <person name="Muzny D."/>
            <person name="Qin X."/>
            <person name="Buhay C."/>
            <person name="Dugan-Rocha S."/>
            <person name="Ding Y."/>
            <person name="Chen G."/>
            <person name="Hawes A."/>
            <person name="Holder M."/>
            <person name="Jhangiani S."/>
            <person name="Johnson A."/>
            <person name="Khan Z."/>
            <person name="Li Z."/>
            <person name="Liu W."/>
            <person name="Liu X."/>
            <person name="Perez L."/>
            <person name="Shen H."/>
            <person name="Wang Q."/>
            <person name="Watt J."/>
            <person name="Xi L."/>
            <person name="Xin Y."/>
            <person name="Zhou J."/>
            <person name="Deng J."/>
            <person name="Jiang H."/>
            <person name="Liu Y."/>
            <person name="Qu J."/>
            <person name="Song X.-Z."/>
            <person name="Zhang L."/>
            <person name="Villasana D."/>
            <person name="Johnson A."/>
            <person name="Liu J."/>
            <person name="Liyanage D."/>
            <person name="Lorensuhewa L."/>
            <person name="Robinson T."/>
            <person name="Song A."/>
            <person name="Song B.-B."/>
            <person name="Dinh H."/>
            <person name="Thornton R."/>
            <person name="Coyle M."/>
            <person name="Francisco L."/>
            <person name="Jackson L."/>
            <person name="Javaid M."/>
            <person name="Korchina V."/>
            <person name="Kovar C."/>
            <person name="Mata R."/>
            <person name="Mathew T."/>
            <person name="Ngo R."/>
            <person name="Nguyen L."/>
            <person name="Nguyen N."/>
            <person name="Okwuonu G."/>
            <person name="Ongeri F."/>
            <person name="Pham C."/>
            <person name="Simmons D."/>
            <person name="Wilczek-Boney K."/>
            <person name="Hale W."/>
            <person name="Jakkamsetti A."/>
            <person name="Pham P."/>
            <person name="Ruth R."/>
            <person name="San Lucas F."/>
            <person name="Warren J."/>
            <person name="Zhang J."/>
            <person name="Zhao Z."/>
            <person name="Zhou C."/>
            <person name="Zhu D."/>
            <person name="Lee S."/>
            <person name="Bess C."/>
            <person name="Blankenburg K."/>
            <person name="Forbes L."/>
            <person name="Fu Q."/>
            <person name="Gubbala S."/>
            <person name="Hirani K."/>
            <person name="Jayaseelan J.C."/>
            <person name="Lara F."/>
            <person name="Munidasa M."/>
            <person name="Palculict T."/>
            <person name="Patil S."/>
            <person name="Pu L.-L."/>
            <person name="Saada N."/>
            <person name="Tang L."/>
            <person name="Weissenberger G."/>
            <person name="Zhu Y."/>
            <person name="Hemphill L."/>
            <person name="Shang Y."/>
            <person name="Youmans B."/>
            <person name="Ayvaz T."/>
            <person name="Ross M."/>
            <person name="Santibanez J."/>
            <person name="Aqrawi P."/>
            <person name="Gross S."/>
            <person name="Joshi V."/>
            <person name="Fowler G."/>
            <person name="Nazareth L."/>
            <person name="Reid J."/>
            <person name="Worley K."/>
            <person name="Petrosino J."/>
            <person name="Highlander S."/>
            <person name="Gibbs R."/>
        </authorList>
    </citation>
    <scope>NUCLEOTIDE SEQUENCE [LARGE SCALE GENOMIC DNA]</scope>
    <source>
        <strain evidence="5">DSM 15272</strain>
    </source>
</reference>
<evidence type="ECO:0000259" key="4">
    <source>
        <dbReference type="PROSITE" id="PS50893"/>
    </source>
</evidence>
<dbReference type="FunFam" id="3.40.50.300:FF:000421">
    <property type="entry name" value="Branched-chain amino acid ABC transporter ATP-binding protein"/>
    <property type="match status" value="1"/>
</dbReference>
<dbReference type="EMBL" id="ACLF03000002">
    <property type="protein sequence ID" value="EFQ84542.1"/>
    <property type="molecule type" value="Genomic_DNA"/>
</dbReference>
<keyword evidence="6" id="KW-1185">Reference proteome</keyword>
<dbReference type="eggNOG" id="COG0411">
    <property type="taxonomic scope" value="Bacteria"/>
</dbReference>
<dbReference type="PANTHER" id="PTHR45772">
    <property type="entry name" value="CONSERVED COMPONENT OF ABC TRANSPORTER FOR NATURAL AMINO ACIDS-RELATED"/>
    <property type="match status" value="1"/>
</dbReference>
<dbReference type="InterPro" id="IPR027417">
    <property type="entry name" value="P-loop_NTPase"/>
</dbReference>
<dbReference type="SUPFAM" id="SSF52540">
    <property type="entry name" value="P-loop containing nucleoside triphosphate hydrolases"/>
    <property type="match status" value="1"/>
</dbReference>
<keyword evidence="1" id="KW-0813">Transport</keyword>
<name>E2S8N7_9ACTN</name>
<dbReference type="InterPro" id="IPR003439">
    <property type="entry name" value="ABC_transporter-like_ATP-bd"/>
</dbReference>